<reference evidence="2" key="1">
    <citation type="journal article" date="2019" name="Int. J. Syst. Evol. Microbiol.">
        <title>The Global Catalogue of Microorganisms (GCM) 10K type strain sequencing project: providing services to taxonomists for standard genome sequencing and annotation.</title>
        <authorList>
            <consortium name="The Broad Institute Genomics Platform"/>
            <consortium name="The Broad Institute Genome Sequencing Center for Infectious Disease"/>
            <person name="Wu L."/>
            <person name="Ma J."/>
        </authorList>
    </citation>
    <scope>NUCLEOTIDE SEQUENCE [LARGE SCALE GENOMIC DNA]</scope>
    <source>
        <strain evidence="2">CCM 7282</strain>
    </source>
</reference>
<protein>
    <submittedName>
        <fullName evidence="1">Uncharacterized protein</fullName>
    </submittedName>
</protein>
<evidence type="ECO:0000313" key="1">
    <source>
        <dbReference type="EMBL" id="GGC73431.1"/>
    </source>
</evidence>
<proteinExistence type="predicted"/>
<evidence type="ECO:0000313" key="2">
    <source>
        <dbReference type="Proteomes" id="UP000619534"/>
    </source>
</evidence>
<dbReference type="RefSeq" id="WP_062444036.1">
    <property type="nucleotide sequence ID" value="NZ_BMCJ01000001.1"/>
</dbReference>
<dbReference type="Proteomes" id="UP000619534">
    <property type="component" value="Unassembled WGS sequence"/>
</dbReference>
<name>A0ABQ1NEJ3_9BACI</name>
<dbReference type="EMBL" id="BMCJ01000001">
    <property type="protein sequence ID" value="GGC73431.1"/>
    <property type="molecule type" value="Genomic_DNA"/>
</dbReference>
<gene>
    <name evidence="1" type="ORF">GCM10007216_00070</name>
</gene>
<keyword evidence="2" id="KW-1185">Reference proteome</keyword>
<comment type="caution">
    <text evidence="1">The sequence shown here is derived from an EMBL/GenBank/DDBJ whole genome shotgun (WGS) entry which is preliminary data.</text>
</comment>
<sequence length="146" mass="17333">MKNLQLDLTPLQYQKLVEALFLSGWMINTTREELDEEFEALRDHVFQYYKEAGMEGLIEENEEIDCKDLNVDYESRLLSRYIENYDEQVFWEKLAEKLADCELVKTEGPVAVPLNEGQILKKLSLEEEIEEDLKMNGLQHVKWERE</sequence>
<accession>A0ABQ1NEJ3</accession>
<organism evidence="1 2">
    <name type="scientific">Thalassobacillus devorans</name>
    <dbReference type="NCBI Taxonomy" id="279813"/>
    <lineage>
        <taxon>Bacteria</taxon>
        <taxon>Bacillati</taxon>
        <taxon>Bacillota</taxon>
        <taxon>Bacilli</taxon>
        <taxon>Bacillales</taxon>
        <taxon>Bacillaceae</taxon>
        <taxon>Thalassobacillus</taxon>
    </lineage>
</organism>